<feature type="coiled-coil region" evidence="2">
    <location>
        <begin position="25"/>
        <end position="115"/>
    </location>
</feature>
<dbReference type="PANTHER" id="PTHR21666">
    <property type="entry name" value="PEPTIDASE-RELATED"/>
    <property type="match status" value="1"/>
</dbReference>
<evidence type="ECO:0000259" key="3">
    <source>
        <dbReference type="Pfam" id="PF01551"/>
    </source>
</evidence>
<dbReference type="Gene3D" id="2.70.70.10">
    <property type="entry name" value="Glucose Permease (Domain IIA)"/>
    <property type="match status" value="1"/>
</dbReference>
<accession>A0ABW5WYV4</accession>
<evidence type="ECO:0000256" key="2">
    <source>
        <dbReference type="SAM" id="Coils"/>
    </source>
</evidence>
<dbReference type="Gene3D" id="6.10.250.3150">
    <property type="match status" value="1"/>
</dbReference>
<feature type="domain" description="M23ase beta-sheet core" evidence="3">
    <location>
        <begin position="304"/>
        <end position="396"/>
    </location>
</feature>
<reference evidence="5" key="1">
    <citation type="journal article" date="2019" name="Int. J. Syst. Evol. Microbiol.">
        <title>The Global Catalogue of Microorganisms (GCM) 10K type strain sequencing project: providing services to taxonomists for standard genome sequencing and annotation.</title>
        <authorList>
            <consortium name="The Broad Institute Genomics Platform"/>
            <consortium name="The Broad Institute Genome Sequencing Center for Infectious Disease"/>
            <person name="Wu L."/>
            <person name="Ma J."/>
        </authorList>
    </citation>
    <scope>NUCLEOTIDE SEQUENCE [LARGE SCALE GENOMIC DNA]</scope>
    <source>
        <strain evidence="5">KCTC 52925</strain>
    </source>
</reference>
<dbReference type="SUPFAM" id="SSF51261">
    <property type="entry name" value="Duplicated hybrid motif"/>
    <property type="match status" value="1"/>
</dbReference>
<name>A0ABW5WYV4_9FLAO</name>
<dbReference type="PANTHER" id="PTHR21666:SF289">
    <property type="entry name" value="L-ALA--D-GLU ENDOPEPTIDASE"/>
    <property type="match status" value="1"/>
</dbReference>
<evidence type="ECO:0000313" key="5">
    <source>
        <dbReference type="Proteomes" id="UP001597438"/>
    </source>
</evidence>
<dbReference type="RefSeq" id="WP_251739586.1">
    <property type="nucleotide sequence ID" value="NZ_JBHUOJ010000004.1"/>
</dbReference>
<keyword evidence="5" id="KW-1185">Reference proteome</keyword>
<gene>
    <name evidence="4" type="ORF">ACFSYS_01835</name>
</gene>
<proteinExistence type="predicted"/>
<comment type="caution">
    <text evidence="4">The sequence shown here is derived from an EMBL/GenBank/DDBJ whole genome shotgun (WGS) entry which is preliminary data.</text>
</comment>
<evidence type="ECO:0000256" key="1">
    <source>
        <dbReference type="ARBA" id="ARBA00022729"/>
    </source>
</evidence>
<keyword evidence="2" id="KW-0175">Coiled coil</keyword>
<dbReference type="EMBL" id="JBHUOJ010000004">
    <property type="protein sequence ID" value="MFD2832010.1"/>
    <property type="molecule type" value="Genomic_DNA"/>
</dbReference>
<dbReference type="InterPro" id="IPR050570">
    <property type="entry name" value="Cell_wall_metabolism_enzyme"/>
</dbReference>
<protein>
    <submittedName>
        <fullName evidence="4">Murein hydrolase activator EnvC family protein</fullName>
    </submittedName>
</protein>
<organism evidence="4 5">
    <name type="scientific">Christiangramia antarctica</name>
    <dbReference type="NCBI Taxonomy" id="2058158"/>
    <lineage>
        <taxon>Bacteria</taxon>
        <taxon>Pseudomonadati</taxon>
        <taxon>Bacteroidota</taxon>
        <taxon>Flavobacteriia</taxon>
        <taxon>Flavobacteriales</taxon>
        <taxon>Flavobacteriaceae</taxon>
        <taxon>Christiangramia</taxon>
    </lineage>
</organism>
<keyword evidence="4" id="KW-0378">Hydrolase</keyword>
<dbReference type="CDD" id="cd12797">
    <property type="entry name" value="M23_peptidase"/>
    <property type="match status" value="1"/>
</dbReference>
<evidence type="ECO:0000313" key="4">
    <source>
        <dbReference type="EMBL" id="MFD2832010.1"/>
    </source>
</evidence>
<feature type="coiled-coil region" evidence="2">
    <location>
        <begin position="159"/>
        <end position="239"/>
    </location>
</feature>
<dbReference type="InterPro" id="IPR011055">
    <property type="entry name" value="Dup_hybrid_motif"/>
</dbReference>
<keyword evidence="1" id="KW-0732">Signal</keyword>
<dbReference type="InterPro" id="IPR016047">
    <property type="entry name" value="M23ase_b-sheet_dom"/>
</dbReference>
<dbReference type="GO" id="GO:0016787">
    <property type="term" value="F:hydrolase activity"/>
    <property type="evidence" value="ECO:0007669"/>
    <property type="project" value="UniProtKB-KW"/>
</dbReference>
<sequence length="403" mass="46568">MIKLKPFLFLLLFFGNLFILQAQDREDLEKRRVELREQIKRISELRISNQKKQQSVLTQVEDLNQQIRSTEDLIKLTNQQANLLTREISTNTNKIGELRKELEQLKADYAQMIEKSYKSKSQQSRIMFLLSSENFLQAYKRLQYMKQYTNYRKQQGEEIKANTLKLQELNTNLLKQKEQKDQLIAENRKTRADLEKNRKSQNTLMASINKREGEFASQIRSKQNQINEIDREIDRMIRESIAKANKESGSTSRTSYELTPAAKALAADFANNKGKLPWPVRSGIVTMRFGTQPHPVVKSVMVNNNGVRIDTDEKGKARAIFNGTVSEVQAVKGANQAIMVRHGDYITIYNNLEAVYVKRGDNVTTNQELGEIATNKATGKTTLHFLLYKNNQKLDPALWIYQM</sequence>
<dbReference type="Pfam" id="PF01551">
    <property type="entry name" value="Peptidase_M23"/>
    <property type="match status" value="1"/>
</dbReference>
<dbReference type="Proteomes" id="UP001597438">
    <property type="component" value="Unassembled WGS sequence"/>
</dbReference>